<evidence type="ECO:0000313" key="1">
    <source>
        <dbReference type="EMBL" id="KAA5609989.1"/>
    </source>
</evidence>
<name>A0A5M6IQ05_9PROT</name>
<sequence length="73" mass="7996">MTRSRAEFALAKAEFRLPAVLEACDLQAVDYAPETASHFDIDGAPARARTRRPAILHGGRCLKRGLAYELPEG</sequence>
<reference evidence="1 2" key="1">
    <citation type="submission" date="2019-09" db="EMBL/GenBank/DDBJ databases">
        <title>Genome sequence of Rhodovastum atsumiense, a diverse member of the Acetobacteraceae family of non-sulfur purple photosynthetic bacteria.</title>
        <authorList>
            <person name="Meyer T."/>
            <person name="Kyndt J."/>
        </authorList>
    </citation>
    <scope>NUCLEOTIDE SEQUENCE [LARGE SCALE GENOMIC DNA]</scope>
    <source>
        <strain evidence="1 2">DSM 21279</strain>
    </source>
</reference>
<evidence type="ECO:0000313" key="2">
    <source>
        <dbReference type="Proteomes" id="UP000325255"/>
    </source>
</evidence>
<dbReference type="EMBL" id="VWPK01000040">
    <property type="protein sequence ID" value="KAA5609989.1"/>
    <property type="molecule type" value="Genomic_DNA"/>
</dbReference>
<accession>A0A5M6IQ05</accession>
<keyword evidence="2" id="KW-1185">Reference proteome</keyword>
<protein>
    <submittedName>
        <fullName evidence="1">Uncharacterized protein</fullName>
    </submittedName>
</protein>
<dbReference type="AlphaFoldDB" id="A0A5M6IQ05"/>
<proteinExistence type="predicted"/>
<dbReference type="Proteomes" id="UP000325255">
    <property type="component" value="Unassembled WGS sequence"/>
</dbReference>
<organism evidence="1 2">
    <name type="scientific">Rhodovastum atsumiense</name>
    <dbReference type="NCBI Taxonomy" id="504468"/>
    <lineage>
        <taxon>Bacteria</taxon>
        <taxon>Pseudomonadati</taxon>
        <taxon>Pseudomonadota</taxon>
        <taxon>Alphaproteobacteria</taxon>
        <taxon>Acetobacterales</taxon>
        <taxon>Acetobacteraceae</taxon>
        <taxon>Rhodovastum</taxon>
    </lineage>
</organism>
<comment type="caution">
    <text evidence="1">The sequence shown here is derived from an EMBL/GenBank/DDBJ whole genome shotgun (WGS) entry which is preliminary data.</text>
</comment>
<gene>
    <name evidence="1" type="ORF">F1189_21570</name>
</gene>